<dbReference type="AlphaFoldDB" id="A0A0G0VDN4"/>
<evidence type="ECO:0000313" key="2">
    <source>
        <dbReference type="EMBL" id="KKR99008.1"/>
    </source>
</evidence>
<dbReference type="EMBL" id="LCAW01000012">
    <property type="protein sequence ID" value="KKR99008.1"/>
    <property type="molecule type" value="Genomic_DNA"/>
</dbReference>
<accession>A0A0G0VDN4</accession>
<evidence type="ECO:0000256" key="1">
    <source>
        <dbReference type="SAM" id="MobiDB-lite"/>
    </source>
</evidence>
<comment type="caution">
    <text evidence="2">The sequence shown here is derived from an EMBL/GenBank/DDBJ whole genome shotgun (WGS) entry which is preliminary data.</text>
</comment>
<gene>
    <name evidence="2" type="ORF">UU50_C0012G0056</name>
</gene>
<reference evidence="2 3" key="1">
    <citation type="journal article" date="2015" name="Nature">
        <title>rRNA introns, odd ribosomes, and small enigmatic genomes across a large radiation of phyla.</title>
        <authorList>
            <person name="Brown C.T."/>
            <person name="Hug L.A."/>
            <person name="Thomas B.C."/>
            <person name="Sharon I."/>
            <person name="Castelle C.J."/>
            <person name="Singh A."/>
            <person name="Wilkins M.J."/>
            <person name="Williams K.H."/>
            <person name="Banfield J.F."/>
        </authorList>
    </citation>
    <scope>NUCLEOTIDE SEQUENCE [LARGE SCALE GENOMIC DNA]</scope>
</reference>
<proteinExistence type="predicted"/>
<protein>
    <submittedName>
        <fullName evidence="2">Uncharacterized protein</fullName>
    </submittedName>
</protein>
<feature type="region of interest" description="Disordered" evidence="1">
    <location>
        <begin position="1"/>
        <end position="26"/>
    </location>
</feature>
<organism evidence="2 3">
    <name type="scientific">Candidatus Uhrbacteria bacterium GW2011_GWC1_41_20</name>
    <dbReference type="NCBI Taxonomy" id="1618983"/>
    <lineage>
        <taxon>Bacteria</taxon>
        <taxon>Candidatus Uhriibacteriota</taxon>
    </lineage>
</organism>
<sequence length="249" mass="27435">MTSQCGSTERIGPEPSVQELEQEQRTQGSKFLLANGQESTALEPAAAIPAKAEFALGTAPIEVGNVTIAAAIHPEGAEADHWVLPLNFGVGRPERQQFRQRGRTQAVRLHVDEDFLGGHHLVQVDELGNDLCRSRSHDLEIPRVDGVVRPVVATGRHHLLDRLAVVDRDEEPSHREPVGVREELLEILAGHATRLRLGDQLAQLLDADVHLLSFSICCQTALHPALLPDILLPITDRHSLSQEKFLTFF</sequence>
<name>A0A0G0VDN4_9BACT</name>
<evidence type="ECO:0000313" key="3">
    <source>
        <dbReference type="Proteomes" id="UP000033930"/>
    </source>
</evidence>
<dbReference type="Proteomes" id="UP000033930">
    <property type="component" value="Unassembled WGS sequence"/>
</dbReference>